<dbReference type="InterPro" id="IPR011006">
    <property type="entry name" value="CheY-like_superfamily"/>
</dbReference>
<keyword evidence="11" id="KW-1185">Reference proteome</keyword>
<evidence type="ECO:0000259" key="8">
    <source>
        <dbReference type="PROSITE" id="PS50045"/>
    </source>
</evidence>
<dbReference type="PROSITE" id="PS50045">
    <property type="entry name" value="SIGMA54_INTERACT_4"/>
    <property type="match status" value="1"/>
</dbReference>
<dbReference type="CDD" id="cd00009">
    <property type="entry name" value="AAA"/>
    <property type="match status" value="1"/>
</dbReference>
<dbReference type="Pfam" id="PF02954">
    <property type="entry name" value="HTH_8"/>
    <property type="match status" value="1"/>
</dbReference>
<dbReference type="Gene3D" id="3.40.50.300">
    <property type="entry name" value="P-loop containing nucleotide triphosphate hydrolases"/>
    <property type="match status" value="1"/>
</dbReference>
<dbReference type="CDD" id="cd17550">
    <property type="entry name" value="REC_NtrX-like"/>
    <property type="match status" value="1"/>
</dbReference>
<protein>
    <submittedName>
        <fullName evidence="10">DNA-binding NtrC family response regulator</fullName>
    </submittedName>
</protein>
<dbReference type="GO" id="GO:0043565">
    <property type="term" value="F:sequence-specific DNA binding"/>
    <property type="evidence" value="ECO:0007669"/>
    <property type="project" value="InterPro"/>
</dbReference>
<accession>A0A4R6YVC8</accession>
<evidence type="ECO:0000256" key="4">
    <source>
        <dbReference type="ARBA" id="ARBA00023012"/>
    </source>
</evidence>
<evidence type="ECO:0000256" key="6">
    <source>
        <dbReference type="ARBA" id="ARBA00023163"/>
    </source>
</evidence>
<dbReference type="InterPro" id="IPR003593">
    <property type="entry name" value="AAA+_ATPase"/>
</dbReference>
<dbReference type="InterPro" id="IPR025943">
    <property type="entry name" value="Sigma_54_int_dom_ATP-bd_2"/>
</dbReference>
<evidence type="ECO:0000256" key="5">
    <source>
        <dbReference type="ARBA" id="ARBA00023015"/>
    </source>
</evidence>
<comment type="caution">
    <text evidence="10">The sequence shown here is derived from an EMBL/GenBank/DDBJ whole genome shotgun (WGS) entry which is preliminary data.</text>
</comment>
<dbReference type="OrthoDB" id="9804019at2"/>
<proteinExistence type="predicted"/>
<dbReference type="SUPFAM" id="SSF52172">
    <property type="entry name" value="CheY-like"/>
    <property type="match status" value="1"/>
</dbReference>
<dbReference type="PANTHER" id="PTHR32071:SF17">
    <property type="entry name" value="TRANSCRIPTIONAL REGULATOR (NTRC FAMILY)"/>
    <property type="match status" value="1"/>
</dbReference>
<keyword evidence="6" id="KW-0804">Transcription</keyword>
<gene>
    <name evidence="10" type="ORF">DFR29_108122</name>
</gene>
<dbReference type="Pfam" id="PF25601">
    <property type="entry name" value="AAA_lid_14"/>
    <property type="match status" value="1"/>
</dbReference>
<dbReference type="PRINTS" id="PR01590">
    <property type="entry name" value="HTHFIS"/>
</dbReference>
<dbReference type="GO" id="GO:0006355">
    <property type="term" value="P:regulation of DNA-templated transcription"/>
    <property type="evidence" value="ECO:0007669"/>
    <property type="project" value="InterPro"/>
</dbReference>
<dbReference type="PROSITE" id="PS50110">
    <property type="entry name" value="RESPONSE_REGULATORY"/>
    <property type="match status" value="1"/>
</dbReference>
<evidence type="ECO:0000313" key="10">
    <source>
        <dbReference type="EMBL" id="TDR42538.1"/>
    </source>
</evidence>
<dbReference type="Gene3D" id="1.10.8.60">
    <property type="match status" value="1"/>
</dbReference>
<sequence length="462" mass="51166">MASGHILVVDDEPDIRSLVQDILQDEGYQVSVAENAAAAREVRRQIRPDAILLDIWMPGTDGISLLREWSERGSLSCPVIMISGHGTVETAVEATRLGAYDFVEKPLSLAKLLLTVERALEASRLKRENEGLKRQVPVPLEPVGSSRVMQSLRTQLERLAAHDTWLLLSGEAGSGKESLARWLHEKSARRSGPFITVASGSIARDHAAQTLFGSEETGAVQLGLLEQANGGTLYLDEVAELDAELQLRLSSTLERRALIRCGGREPVGLDVRVIAATAQDLDSLVAAGRFREELFYQLKVVPLAVPALRERVEDVPELLQYYADFFSNRDKLPYRIFPVSVQNRLRNYTWPGNQRELRNLVQRLLILGAAPEVDLAEVEQALSGSAPAARPVALRGEGFDIDYGLPLREAREQFERVYLLRQLQETGGSVGKLAKLVGMERTHLYRKLRDLGVDVKAGARED</sequence>
<dbReference type="Pfam" id="PF00072">
    <property type="entry name" value="Response_reg"/>
    <property type="match status" value="1"/>
</dbReference>
<dbReference type="InterPro" id="IPR001789">
    <property type="entry name" value="Sig_transdc_resp-reg_receiver"/>
</dbReference>
<feature type="domain" description="Sigma-54 factor interaction" evidence="8">
    <location>
        <begin position="142"/>
        <end position="366"/>
    </location>
</feature>
<keyword evidence="10" id="KW-0238">DNA-binding</keyword>
<organism evidence="10 11">
    <name type="scientific">Tahibacter aquaticus</name>
    <dbReference type="NCBI Taxonomy" id="520092"/>
    <lineage>
        <taxon>Bacteria</taxon>
        <taxon>Pseudomonadati</taxon>
        <taxon>Pseudomonadota</taxon>
        <taxon>Gammaproteobacteria</taxon>
        <taxon>Lysobacterales</taxon>
        <taxon>Rhodanobacteraceae</taxon>
        <taxon>Tahibacter</taxon>
    </lineage>
</organism>
<dbReference type="SMART" id="SM00382">
    <property type="entry name" value="AAA"/>
    <property type="match status" value="1"/>
</dbReference>
<feature type="domain" description="Response regulatory" evidence="9">
    <location>
        <begin position="5"/>
        <end position="120"/>
    </location>
</feature>
<dbReference type="InterPro" id="IPR002078">
    <property type="entry name" value="Sigma_54_int"/>
</dbReference>
<evidence type="ECO:0000256" key="2">
    <source>
        <dbReference type="ARBA" id="ARBA00022741"/>
    </source>
</evidence>
<dbReference type="Proteomes" id="UP000295293">
    <property type="component" value="Unassembled WGS sequence"/>
</dbReference>
<dbReference type="Gene3D" id="3.40.50.2300">
    <property type="match status" value="1"/>
</dbReference>
<evidence type="ECO:0000259" key="9">
    <source>
        <dbReference type="PROSITE" id="PS50110"/>
    </source>
</evidence>
<dbReference type="PROSITE" id="PS00676">
    <property type="entry name" value="SIGMA54_INTERACT_2"/>
    <property type="match status" value="1"/>
</dbReference>
<dbReference type="Gene3D" id="1.10.10.60">
    <property type="entry name" value="Homeodomain-like"/>
    <property type="match status" value="1"/>
</dbReference>
<keyword evidence="3" id="KW-0067">ATP-binding</keyword>
<dbReference type="InterPro" id="IPR027417">
    <property type="entry name" value="P-loop_NTPase"/>
</dbReference>
<keyword evidence="2" id="KW-0547">Nucleotide-binding</keyword>
<dbReference type="SUPFAM" id="SSF46689">
    <property type="entry name" value="Homeodomain-like"/>
    <property type="match status" value="1"/>
</dbReference>
<keyword evidence="4" id="KW-0902">Two-component regulatory system</keyword>
<dbReference type="SUPFAM" id="SSF52540">
    <property type="entry name" value="P-loop containing nucleoside triphosphate hydrolases"/>
    <property type="match status" value="1"/>
</dbReference>
<dbReference type="PANTHER" id="PTHR32071">
    <property type="entry name" value="TRANSCRIPTIONAL REGULATORY PROTEIN"/>
    <property type="match status" value="1"/>
</dbReference>
<dbReference type="GO" id="GO:0000160">
    <property type="term" value="P:phosphorelay signal transduction system"/>
    <property type="evidence" value="ECO:0007669"/>
    <property type="project" value="UniProtKB-KW"/>
</dbReference>
<evidence type="ECO:0000256" key="1">
    <source>
        <dbReference type="ARBA" id="ARBA00022553"/>
    </source>
</evidence>
<evidence type="ECO:0000256" key="7">
    <source>
        <dbReference type="PROSITE-ProRule" id="PRU00169"/>
    </source>
</evidence>
<dbReference type="InterPro" id="IPR002197">
    <property type="entry name" value="HTH_Fis"/>
</dbReference>
<name>A0A4R6YVC8_9GAMM</name>
<keyword evidence="5" id="KW-0805">Transcription regulation</keyword>
<dbReference type="Pfam" id="PF00158">
    <property type="entry name" value="Sigma54_activat"/>
    <property type="match status" value="1"/>
</dbReference>
<dbReference type="EMBL" id="SNZH01000008">
    <property type="protein sequence ID" value="TDR42538.1"/>
    <property type="molecule type" value="Genomic_DNA"/>
</dbReference>
<dbReference type="RefSeq" id="WP_133819357.1">
    <property type="nucleotide sequence ID" value="NZ_SNZH01000008.1"/>
</dbReference>
<feature type="modified residue" description="4-aspartylphosphate" evidence="7">
    <location>
        <position position="54"/>
    </location>
</feature>
<dbReference type="FunFam" id="3.40.50.2300:FF:000018">
    <property type="entry name" value="DNA-binding transcriptional regulator NtrC"/>
    <property type="match status" value="1"/>
</dbReference>
<dbReference type="InterPro" id="IPR058031">
    <property type="entry name" value="AAA_lid_NorR"/>
</dbReference>
<reference evidence="10 11" key="1">
    <citation type="submission" date="2019-03" db="EMBL/GenBank/DDBJ databases">
        <title>Genomic Encyclopedia of Type Strains, Phase IV (KMG-IV): sequencing the most valuable type-strain genomes for metagenomic binning, comparative biology and taxonomic classification.</title>
        <authorList>
            <person name="Goeker M."/>
        </authorList>
    </citation>
    <scope>NUCLEOTIDE SEQUENCE [LARGE SCALE GENOMIC DNA]</scope>
    <source>
        <strain evidence="10 11">DSM 21667</strain>
    </source>
</reference>
<evidence type="ECO:0000313" key="11">
    <source>
        <dbReference type="Proteomes" id="UP000295293"/>
    </source>
</evidence>
<keyword evidence="1 7" id="KW-0597">Phosphoprotein</keyword>
<dbReference type="AlphaFoldDB" id="A0A4R6YVC8"/>
<dbReference type="SMART" id="SM00448">
    <property type="entry name" value="REC"/>
    <property type="match status" value="1"/>
</dbReference>
<dbReference type="InterPro" id="IPR009057">
    <property type="entry name" value="Homeodomain-like_sf"/>
</dbReference>
<dbReference type="GO" id="GO:0005524">
    <property type="term" value="F:ATP binding"/>
    <property type="evidence" value="ECO:0007669"/>
    <property type="project" value="UniProtKB-KW"/>
</dbReference>
<evidence type="ECO:0000256" key="3">
    <source>
        <dbReference type="ARBA" id="ARBA00022840"/>
    </source>
</evidence>